<dbReference type="InterPro" id="IPR027859">
    <property type="entry name" value="KATNIP_dom"/>
</dbReference>
<dbReference type="Ensembl" id="ENSSFOT00015079599.1">
    <property type="protein sequence ID" value="ENSSFOP00015038633.1"/>
    <property type="gene ID" value="ENSSFOG00015030287.1"/>
</dbReference>
<feature type="region of interest" description="Disordered" evidence="1">
    <location>
        <begin position="1540"/>
        <end position="1568"/>
    </location>
</feature>
<evidence type="ECO:0000259" key="2">
    <source>
        <dbReference type="Pfam" id="PF14652"/>
    </source>
</evidence>
<feature type="domain" description="KATNIP" evidence="2">
    <location>
        <begin position="1160"/>
        <end position="1482"/>
    </location>
</feature>
<feature type="compositionally biased region" description="Basic and acidic residues" evidence="1">
    <location>
        <begin position="1095"/>
        <end position="1128"/>
    </location>
</feature>
<reference evidence="3" key="2">
    <citation type="submission" date="2025-08" db="UniProtKB">
        <authorList>
            <consortium name="Ensembl"/>
        </authorList>
    </citation>
    <scope>IDENTIFICATION</scope>
</reference>
<feature type="region of interest" description="Disordered" evidence="1">
    <location>
        <begin position="878"/>
        <end position="901"/>
    </location>
</feature>
<feature type="compositionally biased region" description="Basic and acidic residues" evidence="1">
    <location>
        <begin position="822"/>
        <end position="835"/>
    </location>
</feature>
<keyword evidence="4" id="KW-1185">Reference proteome</keyword>
<dbReference type="GeneTree" id="ENSGT00390000004566"/>
<feature type="region of interest" description="Disordered" evidence="1">
    <location>
        <begin position="227"/>
        <end position="286"/>
    </location>
</feature>
<feature type="region of interest" description="Disordered" evidence="1">
    <location>
        <begin position="620"/>
        <end position="768"/>
    </location>
</feature>
<dbReference type="PANTHER" id="PTHR21534">
    <property type="entry name" value="KATANIN-INTERACTING PROTEIN"/>
    <property type="match status" value="1"/>
</dbReference>
<accession>A0A8C9V9K8</accession>
<feature type="region of interest" description="Disordered" evidence="1">
    <location>
        <begin position="785"/>
        <end position="838"/>
    </location>
</feature>
<dbReference type="OrthoDB" id="304622at2759"/>
<feature type="domain" description="KATNIP" evidence="2">
    <location>
        <begin position="907"/>
        <end position="1053"/>
    </location>
</feature>
<sequence>MDWVSEKEPSRAVEREGCHGDQGRKCVPADIGEKLDEYLIAVQQKNRILRRLRAKSLREIELERLEQGFSIYVNGANAECSKPSRRPPWKLASSPPVLTATRTANAARRCNLLGEVLQGLDKEHRERSQSAPEKIQRKEWVQTSIRIKTEEGDRVRVCPEHHYSEDFEPFESVSMEPGALSPRRDTRSPSRSFSARLDRRGSQSDQERSERVLLNINEVKMLRRSLEASVNVRRSSRDSAGEESEEEWVEEQIERDESAESLEELGLPPKAPSANPRPSNPDSCHLGPGELIVLDFGPSPNGEKIERCLSAKRKDNVEPYVPTKLVSPKSKAPDRAPSTSGKDSPRSRGRLERPLSAARKMPLEGRDPDEAAYKVFQALHKENTMLQAGLRSPDHRPMRACQGSGGAEADGPSGVTTAMQRISLMEPSQQKKLLKALEKIEADSNVETPQAARTSCVHPSQGRPSPEVVPSLYVTMEILSNWGNGRLVGLTEMQFFCPRNRKLFVSPHDIDIRNADQPGDLGALVNGKTQTTKERHMWSCPFHAPVQLYFILRNSERSPDFGISEIKIWNYNRSLGDLDVGARHLRLYLNSTLVFDGELPKGCGNQVFDYSTTIELRGLGQESVSPGPSSSGLSPSATDRDGDGDSLSGTDSPRGALNAPSSPQPMQRDSFETADDPSADEDPAPKTPQERAPRGTSESPSPTPPWLQPLSRVVQDGLAAGKERPPWLSTELHAESKPSVPPGTSAKGSRTHNGAPRRHSSDFSSDSLDLGGDFLEEFCVRVERPVSGRRGSAKHTKQPESHDDGIADLLRREEPSPPGGSRQERTPRFRSHSEQDDTLMESWDSLTKFKQCQRGRISNMGFEGDIFDEFLQRQSRFEPGACDKGPRGTQEEPGEEPDDDILGEAERDEEFEIPVLPQGQHLVINILSTWGDRHYVGLNGLEIFSSSGEPVVPASIRADPPDINILPAYGKDPRVVTNLIDGVNRTQDDMHLWLAPFTPGRPHVIFVDFHSPCQVAMIRIWNYNKSRIHSFRGVKEAEMLLDGRCIFRGEIAKASGTLSGALEQFGDTILFTTDDDILEAVSRFDDTFDGEEEGPEARVYEEELQRPRTADGEGDERPFTQAGFREDVPQENSRPAAVCTLSEAAAEQVLGMYTGKYLKINMTATWGDSHYLGMTGLEVVGKEGQSLPLDASMMHASPRDLNDLPEYGRDSRTLDKLIDGRNITTEDEHMWLIPFERGRAHLLTVCFEKPRTVAGLRVWNYNKSPEDTYRGVKVIHVSVDDTVISPPAGFLIRKGPGNCHFDFAQEILFIDYLHSSSSKPPESLHTHKAGSQKVEQASMDYEAPLMPCGFIFQLQLLTTWSDPYYVGLNGLEFYDQSDERIPLTDNNIAAFPDSVNVLDSVSGDMRTPDKLVDGVNNTHDGRHMWLAPVLPGIVNRVYVIFDQPVTVSMIKLWNYAKTPQRGVKEFGLLVDDLLVYNGILDCVSHAARGILPTCDPVVPYHTILFTDNAKIAHRERKTIISNHVEDQDVKMTNENQIVQHAKKKPTADPALRPKTCMTDRGPLGKRRY</sequence>
<dbReference type="Pfam" id="PF14652">
    <property type="entry name" value="DUF4457"/>
    <property type="match status" value="3"/>
</dbReference>
<feature type="region of interest" description="Disordered" evidence="1">
    <location>
        <begin position="445"/>
        <end position="465"/>
    </location>
</feature>
<protein>
    <submittedName>
        <fullName evidence="3">Katanin interacting protein</fullName>
    </submittedName>
</protein>
<dbReference type="GeneID" id="108923948"/>
<dbReference type="Proteomes" id="UP000694397">
    <property type="component" value="Chromosome 20"/>
</dbReference>
<feature type="region of interest" description="Disordered" evidence="1">
    <location>
        <begin position="391"/>
        <end position="413"/>
    </location>
</feature>
<dbReference type="PANTHER" id="PTHR21534:SF0">
    <property type="entry name" value="KATANIN-INTERACTING PROTEIN"/>
    <property type="match status" value="1"/>
</dbReference>
<evidence type="ECO:0000313" key="3">
    <source>
        <dbReference type="Ensembl" id="ENSSFOP00015038633.1"/>
    </source>
</evidence>
<feature type="compositionally biased region" description="Acidic residues" evidence="1">
    <location>
        <begin position="241"/>
        <end position="263"/>
    </location>
</feature>
<feature type="region of interest" description="Disordered" evidence="1">
    <location>
        <begin position="168"/>
        <end position="209"/>
    </location>
</feature>
<gene>
    <name evidence="3" type="primary">KATNIP</name>
</gene>
<evidence type="ECO:0000313" key="4">
    <source>
        <dbReference type="Proteomes" id="UP000694397"/>
    </source>
</evidence>
<feature type="compositionally biased region" description="Acidic residues" evidence="1">
    <location>
        <begin position="672"/>
        <end position="682"/>
    </location>
</feature>
<organism evidence="3 4">
    <name type="scientific">Scleropages formosus</name>
    <name type="common">Asian bonytongue</name>
    <name type="synonym">Osteoglossum formosum</name>
    <dbReference type="NCBI Taxonomy" id="113540"/>
    <lineage>
        <taxon>Eukaryota</taxon>
        <taxon>Metazoa</taxon>
        <taxon>Chordata</taxon>
        <taxon>Craniata</taxon>
        <taxon>Vertebrata</taxon>
        <taxon>Euteleostomi</taxon>
        <taxon>Actinopterygii</taxon>
        <taxon>Neopterygii</taxon>
        <taxon>Teleostei</taxon>
        <taxon>Osteoglossocephala</taxon>
        <taxon>Osteoglossomorpha</taxon>
        <taxon>Osteoglossiformes</taxon>
        <taxon>Osteoglossidae</taxon>
        <taxon>Scleropages</taxon>
    </lineage>
</organism>
<evidence type="ECO:0000256" key="1">
    <source>
        <dbReference type="SAM" id="MobiDB-lite"/>
    </source>
</evidence>
<feature type="compositionally biased region" description="Low complexity" evidence="1">
    <location>
        <begin position="623"/>
        <end position="636"/>
    </location>
</feature>
<proteinExistence type="predicted"/>
<feature type="region of interest" description="Disordered" evidence="1">
    <location>
        <begin position="1088"/>
        <end position="1131"/>
    </location>
</feature>
<feature type="compositionally biased region" description="Basic and acidic residues" evidence="1">
    <location>
        <begin position="196"/>
        <end position="209"/>
    </location>
</feature>
<reference evidence="3 4" key="1">
    <citation type="submission" date="2019-04" db="EMBL/GenBank/DDBJ databases">
        <authorList>
            <consortium name="Wellcome Sanger Institute Data Sharing"/>
        </authorList>
    </citation>
    <scope>NUCLEOTIDE SEQUENCE [LARGE SCALE GENOMIC DNA]</scope>
</reference>
<name>A0A8C9V9K8_SCLFO</name>
<feature type="compositionally biased region" description="Basic and acidic residues" evidence="1">
    <location>
        <begin position="797"/>
        <end position="815"/>
    </location>
</feature>
<dbReference type="RefSeq" id="XP_029102519.1">
    <property type="nucleotide sequence ID" value="XM_029246686.1"/>
</dbReference>
<dbReference type="InterPro" id="IPR026704">
    <property type="entry name" value="KATNIP"/>
</dbReference>
<feature type="compositionally biased region" description="Basic and acidic residues" evidence="1">
    <location>
        <begin position="343"/>
        <end position="353"/>
    </location>
</feature>
<feature type="region of interest" description="Disordered" evidence="1">
    <location>
        <begin position="319"/>
        <end position="365"/>
    </location>
</feature>
<feature type="compositionally biased region" description="Acidic residues" evidence="1">
    <location>
        <begin position="892"/>
        <end position="901"/>
    </location>
</feature>
<feature type="domain" description="KATNIP" evidence="2">
    <location>
        <begin position="477"/>
        <end position="617"/>
    </location>
</feature>
<reference evidence="3" key="3">
    <citation type="submission" date="2025-09" db="UniProtKB">
        <authorList>
            <consortium name="Ensembl"/>
        </authorList>
    </citation>
    <scope>IDENTIFICATION</scope>
</reference>